<feature type="transmembrane region" description="Helical" evidence="8">
    <location>
        <begin position="195"/>
        <end position="214"/>
    </location>
</feature>
<dbReference type="AlphaFoldDB" id="E4KPW7"/>
<evidence type="ECO:0000256" key="2">
    <source>
        <dbReference type="ARBA" id="ARBA00010145"/>
    </source>
</evidence>
<feature type="transmembrane region" description="Helical" evidence="8">
    <location>
        <begin position="35"/>
        <end position="53"/>
    </location>
</feature>
<feature type="transmembrane region" description="Helical" evidence="8">
    <location>
        <begin position="99"/>
        <end position="121"/>
    </location>
</feature>
<evidence type="ECO:0000256" key="1">
    <source>
        <dbReference type="ARBA" id="ARBA00004651"/>
    </source>
</evidence>
<evidence type="ECO:0000313" key="10">
    <source>
        <dbReference type="Proteomes" id="UP000005990"/>
    </source>
</evidence>
<dbReference type="EMBL" id="AENN01000015">
    <property type="protein sequence ID" value="EFR31195.1"/>
    <property type="molecule type" value="Genomic_DNA"/>
</dbReference>
<reference evidence="9 10" key="1">
    <citation type="submission" date="2010-10" db="EMBL/GenBank/DDBJ databases">
        <authorList>
            <person name="Durkin A.S."/>
            <person name="Madupu R."/>
            <person name="Torralba M."/>
            <person name="Gillis M."/>
            <person name="Methe B."/>
            <person name="Sutton G."/>
            <person name="Nelson K.E."/>
        </authorList>
    </citation>
    <scope>NUCLEOTIDE SEQUENCE [LARGE SCALE GENOMIC DNA]</scope>
    <source>
        <strain evidence="9 10">ACS-139-V-Col8</strain>
    </source>
</reference>
<dbReference type="InterPro" id="IPR038770">
    <property type="entry name" value="Na+/solute_symporter_sf"/>
</dbReference>
<dbReference type="GO" id="GO:0055085">
    <property type="term" value="P:transmembrane transport"/>
    <property type="evidence" value="ECO:0007669"/>
    <property type="project" value="InterPro"/>
</dbReference>
<feature type="transmembrane region" description="Helical" evidence="8">
    <location>
        <begin position="287"/>
        <end position="306"/>
    </location>
</feature>
<dbReference type="STRING" id="908337.HMPREF9257_1606"/>
<dbReference type="Gene3D" id="1.20.1530.20">
    <property type="match status" value="1"/>
</dbReference>
<protein>
    <submittedName>
        <fullName evidence="9">Transporter, auxin efflux carrier (AEC) family protein</fullName>
    </submittedName>
</protein>
<dbReference type="eggNOG" id="COG0679">
    <property type="taxonomic scope" value="Bacteria"/>
</dbReference>
<feature type="transmembrane region" description="Helical" evidence="8">
    <location>
        <begin position="6"/>
        <end position="23"/>
    </location>
</feature>
<accession>E4KPW7</accession>
<dbReference type="OrthoDB" id="9798064at2"/>
<evidence type="ECO:0000256" key="4">
    <source>
        <dbReference type="ARBA" id="ARBA00022475"/>
    </source>
</evidence>
<keyword evidence="4" id="KW-1003">Cell membrane</keyword>
<comment type="subcellular location">
    <subcellularLocation>
        <location evidence="1">Cell membrane</location>
        <topology evidence="1">Multi-pass membrane protein</topology>
    </subcellularLocation>
</comment>
<dbReference type="Pfam" id="PF03547">
    <property type="entry name" value="Mem_trans"/>
    <property type="match status" value="1"/>
</dbReference>
<evidence type="ECO:0000256" key="3">
    <source>
        <dbReference type="ARBA" id="ARBA00022448"/>
    </source>
</evidence>
<dbReference type="Proteomes" id="UP000005990">
    <property type="component" value="Unassembled WGS sequence"/>
</dbReference>
<evidence type="ECO:0000313" key="9">
    <source>
        <dbReference type="EMBL" id="EFR31195.1"/>
    </source>
</evidence>
<comment type="similarity">
    <text evidence="2">Belongs to the auxin efflux carrier (TC 2.A.69) family.</text>
</comment>
<keyword evidence="6 8" id="KW-1133">Transmembrane helix</keyword>
<feature type="transmembrane region" description="Helical" evidence="8">
    <location>
        <begin position="170"/>
        <end position="189"/>
    </location>
</feature>
<feature type="transmembrane region" description="Helical" evidence="8">
    <location>
        <begin position="127"/>
        <end position="149"/>
    </location>
</feature>
<dbReference type="InterPro" id="IPR004776">
    <property type="entry name" value="Mem_transp_PIN-like"/>
</dbReference>
<keyword evidence="7 8" id="KW-0472">Membrane</keyword>
<comment type="caution">
    <text evidence="9">The sequence shown here is derived from an EMBL/GenBank/DDBJ whole genome shotgun (WGS) entry which is preliminary data.</text>
</comment>
<proteinExistence type="inferred from homology"/>
<dbReference type="RefSeq" id="WP_006418398.1">
    <property type="nucleotide sequence ID" value="NZ_AENN01000015.1"/>
</dbReference>
<keyword evidence="10" id="KW-1185">Reference proteome</keyword>
<feature type="transmembrane region" description="Helical" evidence="8">
    <location>
        <begin position="226"/>
        <end position="248"/>
    </location>
</feature>
<dbReference type="PANTHER" id="PTHR36838:SF1">
    <property type="entry name" value="SLR1864 PROTEIN"/>
    <property type="match status" value="1"/>
</dbReference>
<feature type="transmembrane region" description="Helical" evidence="8">
    <location>
        <begin position="65"/>
        <end position="87"/>
    </location>
</feature>
<dbReference type="GO" id="GO:0005886">
    <property type="term" value="C:plasma membrane"/>
    <property type="evidence" value="ECO:0007669"/>
    <property type="project" value="UniProtKB-SubCell"/>
</dbReference>
<gene>
    <name evidence="9" type="ORF">HMPREF9257_1606</name>
</gene>
<evidence type="ECO:0000256" key="6">
    <source>
        <dbReference type="ARBA" id="ARBA00022989"/>
    </source>
</evidence>
<keyword evidence="3" id="KW-0813">Transport</keyword>
<evidence type="ECO:0000256" key="7">
    <source>
        <dbReference type="ARBA" id="ARBA00023136"/>
    </source>
</evidence>
<name>E4KPW7_9LACT</name>
<sequence>MFMLAGQQLIIMGLLMAIGFIAYKSHFIKPETQKDFSNILVYIAMPSVIINVFQRPFDNDTLRMIGWAALASASIYLLSILIAEICFRDSKVANPEHQVALKFGTIFTNASFMGIPLAQAVLGDDGVLFMVIHLIGYTLFQWTYGITLYRKNPEPWKAQLKKLSLNPNMIATVVGIGFWLASFKLPTLIGQPVSYLASLNTPLSMILIGSNIATAQIQSAFKRKHIWQGFALSNLIIPLISIFVLQLFPLSPVAFQSLVLGVSCPVAGMVVIFAVLHDHHNQFPVQLMCMSTALSVVTIPVILSVLEWMH</sequence>
<feature type="transmembrane region" description="Helical" evidence="8">
    <location>
        <begin position="254"/>
        <end position="275"/>
    </location>
</feature>
<evidence type="ECO:0000256" key="8">
    <source>
        <dbReference type="SAM" id="Phobius"/>
    </source>
</evidence>
<dbReference type="PANTHER" id="PTHR36838">
    <property type="entry name" value="AUXIN EFFLUX CARRIER FAMILY PROTEIN"/>
    <property type="match status" value="1"/>
</dbReference>
<keyword evidence="5 8" id="KW-0812">Transmembrane</keyword>
<evidence type="ECO:0000256" key="5">
    <source>
        <dbReference type="ARBA" id="ARBA00022692"/>
    </source>
</evidence>
<organism evidence="9 10">
    <name type="scientific">Eremococcus coleocola ACS-139-V-Col8</name>
    <dbReference type="NCBI Taxonomy" id="908337"/>
    <lineage>
        <taxon>Bacteria</taxon>
        <taxon>Bacillati</taxon>
        <taxon>Bacillota</taxon>
        <taxon>Bacilli</taxon>
        <taxon>Lactobacillales</taxon>
        <taxon>Aerococcaceae</taxon>
        <taxon>Eremococcus</taxon>
    </lineage>
</organism>